<protein>
    <submittedName>
        <fullName evidence="3">Uncharacterized protein</fullName>
    </submittedName>
</protein>
<dbReference type="OMA" id="ACALYMR"/>
<feature type="compositionally biased region" description="Low complexity" evidence="1">
    <location>
        <begin position="163"/>
        <end position="179"/>
    </location>
</feature>
<feature type="region of interest" description="Disordered" evidence="1">
    <location>
        <begin position="113"/>
        <end position="138"/>
    </location>
</feature>
<dbReference type="OrthoDB" id="4369808at2759"/>
<keyword evidence="2" id="KW-1133">Transmembrane helix</keyword>
<comment type="caution">
    <text evidence="3">The sequence shown here is derived from an EMBL/GenBank/DDBJ whole genome shotgun (WGS) entry which is preliminary data.</text>
</comment>
<proteinExistence type="predicted"/>
<dbReference type="AlphaFoldDB" id="A0A135M0F3"/>
<feature type="transmembrane region" description="Helical" evidence="2">
    <location>
        <begin position="211"/>
        <end position="233"/>
    </location>
</feature>
<dbReference type="EMBL" id="LHQR01000013">
    <property type="protein sequence ID" value="KXG54688.1"/>
    <property type="molecule type" value="Genomic_DNA"/>
</dbReference>
<dbReference type="GeneID" id="63710846"/>
<accession>A0A135M0F3</accession>
<dbReference type="STRING" id="5078.A0A135M0F3"/>
<organism evidence="3 4">
    <name type="scientific">Penicillium patulum</name>
    <name type="common">Penicillium griseofulvum</name>
    <dbReference type="NCBI Taxonomy" id="5078"/>
    <lineage>
        <taxon>Eukaryota</taxon>
        <taxon>Fungi</taxon>
        <taxon>Dikarya</taxon>
        <taxon>Ascomycota</taxon>
        <taxon>Pezizomycotina</taxon>
        <taxon>Eurotiomycetes</taxon>
        <taxon>Eurotiomycetidae</taxon>
        <taxon>Eurotiales</taxon>
        <taxon>Aspergillaceae</taxon>
        <taxon>Penicillium</taxon>
    </lineage>
</organism>
<feature type="region of interest" description="Disordered" evidence="1">
    <location>
        <begin position="376"/>
        <end position="408"/>
    </location>
</feature>
<feature type="region of interest" description="Disordered" evidence="1">
    <location>
        <begin position="163"/>
        <end position="209"/>
    </location>
</feature>
<evidence type="ECO:0000313" key="4">
    <source>
        <dbReference type="Proteomes" id="UP000070168"/>
    </source>
</evidence>
<dbReference type="RefSeq" id="XP_040653223.1">
    <property type="nucleotide sequence ID" value="XM_040795546.1"/>
</dbReference>
<feature type="compositionally biased region" description="Low complexity" evidence="1">
    <location>
        <begin position="186"/>
        <end position="195"/>
    </location>
</feature>
<sequence length="408" mass="43081">MSSAFSADTPALNFIQTSTHLSSEPFDLVTVTSIETETIYPTWIYTISGSGPDSSTVVDLSTLNPTLVTVTLTTKLSTTKQDTTISTSSAPVTSKPPILTLITTSPSPIGDLPISATSESFDPSWHSDAPGSTWTPPVSLTSSSISSSSVLVFPGTATSSMSSISTSASSSNAPSDTPTVSPFVGTATSATSSETAQDKHPSPTSSKTGTIVGSIIGGSAITIFALLACALYIRRRRRKIATELLGIRQKLIRTGSASSSISYHHRYHSYPSIPGNIGLRSPILPVIPLQQQPSNPDLSLDSMYLRGERTAQGPFTTPSTIIEISAPSRSVSLYSTSSRGVGRGGQGYWDCERDGVDALAIPDGYSDTPMMRDSMRSDPFDLDLEPPPNAHHRRSSAPSIPTTWGVKF</sequence>
<keyword evidence="2" id="KW-0812">Transmembrane</keyword>
<keyword evidence="2" id="KW-0472">Membrane</keyword>
<evidence type="ECO:0000256" key="2">
    <source>
        <dbReference type="SAM" id="Phobius"/>
    </source>
</evidence>
<name>A0A135M0F3_PENPA</name>
<evidence type="ECO:0000313" key="3">
    <source>
        <dbReference type="EMBL" id="KXG54688.1"/>
    </source>
</evidence>
<keyword evidence="4" id="KW-1185">Reference proteome</keyword>
<reference evidence="3 4" key="1">
    <citation type="journal article" date="2016" name="BMC Genomics">
        <title>Genome sequencing and secondary metabolism of the postharvest pathogen Penicillium griseofulvum.</title>
        <authorList>
            <person name="Banani H."/>
            <person name="Marcet-Houben M."/>
            <person name="Ballester A.R."/>
            <person name="Abbruscato P."/>
            <person name="Gonzalez-Candelas L."/>
            <person name="Gabaldon T."/>
            <person name="Spadaro D."/>
        </authorList>
    </citation>
    <scope>NUCLEOTIDE SEQUENCE [LARGE SCALE GENOMIC DNA]</scope>
    <source>
        <strain evidence="3 4">PG3</strain>
    </source>
</reference>
<evidence type="ECO:0000256" key="1">
    <source>
        <dbReference type="SAM" id="MobiDB-lite"/>
    </source>
</evidence>
<dbReference type="Proteomes" id="UP000070168">
    <property type="component" value="Unassembled WGS sequence"/>
</dbReference>
<gene>
    <name evidence="3" type="ORF">PGRI_078320</name>
</gene>